<feature type="compositionally biased region" description="Low complexity" evidence="1">
    <location>
        <begin position="11"/>
        <end position="29"/>
    </location>
</feature>
<feature type="region of interest" description="Disordered" evidence="1">
    <location>
        <begin position="1"/>
        <end position="53"/>
    </location>
</feature>
<dbReference type="Proteomes" id="UP000265520">
    <property type="component" value="Unassembled WGS sequence"/>
</dbReference>
<dbReference type="EMBL" id="LXQA010782884">
    <property type="protein sequence ID" value="MCI70785.1"/>
    <property type="molecule type" value="Genomic_DNA"/>
</dbReference>
<evidence type="ECO:0000313" key="3">
    <source>
        <dbReference type="Proteomes" id="UP000265520"/>
    </source>
</evidence>
<comment type="caution">
    <text evidence="2">The sequence shown here is derived from an EMBL/GenBank/DDBJ whole genome shotgun (WGS) entry which is preliminary data.</text>
</comment>
<evidence type="ECO:0000256" key="1">
    <source>
        <dbReference type="SAM" id="MobiDB-lite"/>
    </source>
</evidence>
<reference evidence="2 3" key="1">
    <citation type="journal article" date="2018" name="Front. Plant Sci.">
        <title>Red Clover (Trifolium pratense) and Zigzag Clover (T. medium) - A Picture of Genomic Similarities and Differences.</title>
        <authorList>
            <person name="Dluhosova J."/>
            <person name="Istvanek J."/>
            <person name="Nedelnik J."/>
            <person name="Repkova J."/>
        </authorList>
    </citation>
    <scope>NUCLEOTIDE SEQUENCE [LARGE SCALE GENOMIC DNA]</scope>
    <source>
        <strain evidence="3">cv. 10/8</strain>
        <tissue evidence="2">Leaf</tissue>
    </source>
</reference>
<accession>A0A392UGB0</accession>
<keyword evidence="3" id="KW-1185">Reference proteome</keyword>
<name>A0A392UGB0_9FABA</name>
<dbReference type="AlphaFoldDB" id="A0A392UGB0"/>
<organism evidence="2 3">
    <name type="scientific">Trifolium medium</name>
    <dbReference type="NCBI Taxonomy" id="97028"/>
    <lineage>
        <taxon>Eukaryota</taxon>
        <taxon>Viridiplantae</taxon>
        <taxon>Streptophyta</taxon>
        <taxon>Embryophyta</taxon>
        <taxon>Tracheophyta</taxon>
        <taxon>Spermatophyta</taxon>
        <taxon>Magnoliopsida</taxon>
        <taxon>eudicotyledons</taxon>
        <taxon>Gunneridae</taxon>
        <taxon>Pentapetalae</taxon>
        <taxon>rosids</taxon>
        <taxon>fabids</taxon>
        <taxon>Fabales</taxon>
        <taxon>Fabaceae</taxon>
        <taxon>Papilionoideae</taxon>
        <taxon>50 kb inversion clade</taxon>
        <taxon>NPAAA clade</taxon>
        <taxon>Hologalegina</taxon>
        <taxon>IRL clade</taxon>
        <taxon>Trifolieae</taxon>
        <taxon>Trifolium</taxon>
    </lineage>
</organism>
<sequence length="64" mass="6747">PIPTTEITVRSAAPSSNQPNNSSLGPSNPTISVSSMKRADNRGSRHRPFSVSPVLLDDTGVCEI</sequence>
<feature type="non-terminal residue" evidence="2">
    <location>
        <position position="1"/>
    </location>
</feature>
<protein>
    <submittedName>
        <fullName evidence="2">Uncharacterized protein</fullName>
    </submittedName>
</protein>
<evidence type="ECO:0000313" key="2">
    <source>
        <dbReference type="EMBL" id="MCI70785.1"/>
    </source>
</evidence>
<proteinExistence type="predicted"/>